<dbReference type="Pfam" id="PF01758">
    <property type="entry name" value="SBF"/>
    <property type="match status" value="1"/>
</dbReference>
<dbReference type="GO" id="GO:0016020">
    <property type="term" value="C:membrane"/>
    <property type="evidence" value="ECO:0007669"/>
    <property type="project" value="UniProtKB-SubCell"/>
</dbReference>
<dbReference type="PANTHER" id="PTHR10361">
    <property type="entry name" value="SODIUM-BILE ACID COTRANSPORTER"/>
    <property type="match status" value="1"/>
</dbReference>
<sequence>MTGMTRPPQAAEERSARIAVTLFPLLILAGGLVAVLTPETFTGLGPLVNPLLGVIMFGMGLTLRPVDFALIARRPLPVVIGVVAQFVIMPSIGWAVSMALGLPPALAAGVILVGCCPGGTASNVVSYLARGDVALSVAMTSVSTILAPLLTPLLTLWLAGRYMPVDAAGIGLSILQIVLVPVIVGLAVRFFLPRAVERLLPALPWISVAAITVVVIAVVSGSASIIFSAGLLVLAAVILHNGLGLALGYGAARLFGLPTAARRTTAIEVGMQNSGLAAGLARTYLTPEAALPAAIFSIWHNVSGAALAAYWRRRDARAAIVAADPA</sequence>
<organism evidence="6 7">
    <name type="scientific">Arthrobacter bussei</name>
    <dbReference type="NCBI Taxonomy" id="2594179"/>
    <lineage>
        <taxon>Bacteria</taxon>
        <taxon>Bacillati</taxon>
        <taxon>Actinomycetota</taxon>
        <taxon>Actinomycetes</taxon>
        <taxon>Micrococcales</taxon>
        <taxon>Micrococcaceae</taxon>
        <taxon>Arthrobacter</taxon>
    </lineage>
</organism>
<comment type="subcellular location">
    <subcellularLocation>
        <location evidence="1">Membrane</location>
        <topology evidence="1">Multi-pass membrane protein</topology>
    </subcellularLocation>
</comment>
<feature type="transmembrane region" description="Helical" evidence="5">
    <location>
        <begin position="170"/>
        <end position="192"/>
    </location>
</feature>
<feature type="transmembrane region" description="Helical" evidence="5">
    <location>
        <begin position="225"/>
        <end position="252"/>
    </location>
</feature>
<dbReference type="InterPro" id="IPR004710">
    <property type="entry name" value="Bilac:Na_transpt"/>
</dbReference>
<feature type="transmembrane region" description="Helical" evidence="5">
    <location>
        <begin position="199"/>
        <end position="219"/>
    </location>
</feature>
<gene>
    <name evidence="6" type="ORF">FNH21_05900</name>
</gene>
<evidence type="ECO:0000313" key="6">
    <source>
        <dbReference type="EMBL" id="MPY10257.1"/>
    </source>
</evidence>
<feature type="transmembrane region" description="Helical" evidence="5">
    <location>
        <begin position="133"/>
        <end position="158"/>
    </location>
</feature>
<evidence type="ECO:0000256" key="1">
    <source>
        <dbReference type="ARBA" id="ARBA00004141"/>
    </source>
</evidence>
<keyword evidence="3 5" id="KW-1133">Transmembrane helix</keyword>
<evidence type="ECO:0000256" key="2">
    <source>
        <dbReference type="ARBA" id="ARBA00022692"/>
    </source>
</evidence>
<dbReference type="AlphaFoldDB" id="A0A7X1TN22"/>
<dbReference type="InterPro" id="IPR002657">
    <property type="entry name" value="BilAc:Na_symport/Acr3"/>
</dbReference>
<keyword evidence="4 5" id="KW-0472">Membrane</keyword>
<comment type="caution">
    <text evidence="6">The sequence shown here is derived from an EMBL/GenBank/DDBJ whole genome shotgun (WGS) entry which is preliminary data.</text>
</comment>
<protein>
    <submittedName>
        <fullName evidence="6">Bile acid:sodium symporter family protein</fullName>
    </submittedName>
</protein>
<reference evidence="7" key="1">
    <citation type="submission" date="2019-07" db="EMBL/GenBank/DDBJ databases">
        <title>Arthrobacter KR32 sp. nov., isolated from mountain cheese made of cows milk.</title>
        <authorList>
            <person name="Flegler A."/>
        </authorList>
    </citation>
    <scope>NUCLEOTIDE SEQUENCE [LARGE SCALE GENOMIC DNA]</scope>
    <source>
        <strain evidence="7">KR32</strain>
    </source>
</reference>
<feature type="transmembrane region" description="Helical" evidence="5">
    <location>
        <begin position="102"/>
        <end position="121"/>
    </location>
</feature>
<evidence type="ECO:0000256" key="4">
    <source>
        <dbReference type="ARBA" id="ARBA00023136"/>
    </source>
</evidence>
<keyword evidence="2 5" id="KW-0812">Transmembrane</keyword>
<dbReference type="Proteomes" id="UP000326464">
    <property type="component" value="Unassembled WGS sequence"/>
</dbReference>
<feature type="transmembrane region" description="Helical" evidence="5">
    <location>
        <begin position="44"/>
        <end position="63"/>
    </location>
</feature>
<keyword evidence="7" id="KW-1185">Reference proteome</keyword>
<evidence type="ECO:0000256" key="5">
    <source>
        <dbReference type="SAM" id="Phobius"/>
    </source>
</evidence>
<evidence type="ECO:0000313" key="7">
    <source>
        <dbReference type="Proteomes" id="UP000326464"/>
    </source>
</evidence>
<dbReference type="Gene3D" id="1.20.1530.20">
    <property type="match status" value="1"/>
</dbReference>
<accession>A0A7X1TN22</accession>
<dbReference type="EMBL" id="VJXX01000001">
    <property type="protein sequence ID" value="MPY10257.1"/>
    <property type="molecule type" value="Genomic_DNA"/>
</dbReference>
<dbReference type="OrthoDB" id="9806785at2"/>
<feature type="transmembrane region" description="Helical" evidence="5">
    <location>
        <begin position="75"/>
        <end position="96"/>
    </location>
</feature>
<proteinExistence type="predicted"/>
<dbReference type="InterPro" id="IPR038770">
    <property type="entry name" value="Na+/solute_symporter_sf"/>
</dbReference>
<evidence type="ECO:0000256" key="3">
    <source>
        <dbReference type="ARBA" id="ARBA00022989"/>
    </source>
</evidence>
<name>A0A7X1TN22_9MICC</name>
<dbReference type="PANTHER" id="PTHR10361:SF28">
    <property type="entry name" value="P3 PROTEIN-RELATED"/>
    <property type="match status" value="1"/>
</dbReference>